<accession>A0A2K8T0E0</accession>
<gene>
    <name evidence="1" type="ORF">COO91_07213</name>
</gene>
<sequence length="67" mass="7518">MTFDFRLAVLALPVNIERYLGVESAVYCIPNIPLEALAKLISPRFLVKAIKEIDLRINVITDIDSTT</sequence>
<dbReference type="RefSeq" id="WP_157816681.1">
    <property type="nucleotide sequence ID" value="NZ_CAWNNC010000001.1"/>
</dbReference>
<dbReference type="KEGG" id="nfl:COO91_07213"/>
<reference evidence="1 2" key="1">
    <citation type="submission" date="2017-11" db="EMBL/GenBank/DDBJ databases">
        <title>Complete genome of a free-living desiccation-tolerant cyanobacterium and its photosynthetic adaptation to extreme terrestrial habitat.</title>
        <authorList>
            <person name="Shang J."/>
        </authorList>
    </citation>
    <scope>NUCLEOTIDE SEQUENCE [LARGE SCALE GENOMIC DNA]</scope>
    <source>
        <strain evidence="1 2">CCNUN1</strain>
    </source>
</reference>
<evidence type="ECO:0000313" key="2">
    <source>
        <dbReference type="Proteomes" id="UP000232003"/>
    </source>
</evidence>
<protein>
    <submittedName>
        <fullName evidence="1">Uncharacterized protein</fullName>
    </submittedName>
</protein>
<organism evidence="1 2">
    <name type="scientific">Nostoc flagelliforme CCNUN1</name>
    <dbReference type="NCBI Taxonomy" id="2038116"/>
    <lineage>
        <taxon>Bacteria</taxon>
        <taxon>Bacillati</taxon>
        <taxon>Cyanobacteriota</taxon>
        <taxon>Cyanophyceae</taxon>
        <taxon>Nostocales</taxon>
        <taxon>Nostocaceae</taxon>
        <taxon>Nostoc</taxon>
    </lineage>
</organism>
<dbReference type="AlphaFoldDB" id="A0A2K8T0E0"/>
<dbReference type="Proteomes" id="UP000232003">
    <property type="component" value="Chromosome"/>
</dbReference>
<dbReference type="EMBL" id="CP024785">
    <property type="protein sequence ID" value="AUB41168.1"/>
    <property type="molecule type" value="Genomic_DNA"/>
</dbReference>
<proteinExistence type="predicted"/>
<name>A0A2K8T0E0_9NOSO</name>
<keyword evidence="2" id="KW-1185">Reference proteome</keyword>
<dbReference type="OrthoDB" id="9892081at2"/>
<evidence type="ECO:0000313" key="1">
    <source>
        <dbReference type="EMBL" id="AUB41168.1"/>
    </source>
</evidence>